<protein>
    <submittedName>
        <fullName evidence="2">Uncharacterized protein</fullName>
    </submittedName>
</protein>
<evidence type="ECO:0000313" key="2">
    <source>
        <dbReference type="EMBL" id="KAK5114272.1"/>
    </source>
</evidence>
<accession>A0AAN7TQW3</accession>
<sequence length="89" mass="8835">MTSASSSLGGYVPYSAPVVSSSSSSIEGGAVGATGSMGMPSASGNSTSPASATPSAQPYTGAAMVVERKLEYSLLIYARRGSEVPRKSP</sequence>
<feature type="compositionally biased region" description="Low complexity" evidence="1">
    <location>
        <begin position="15"/>
        <end position="28"/>
    </location>
</feature>
<reference evidence="2" key="1">
    <citation type="submission" date="2023-08" db="EMBL/GenBank/DDBJ databases">
        <title>Black Yeasts Isolated from many extreme environments.</title>
        <authorList>
            <person name="Coleine C."/>
            <person name="Stajich J.E."/>
            <person name="Selbmann L."/>
        </authorList>
    </citation>
    <scope>NUCLEOTIDE SEQUENCE</scope>
    <source>
        <strain evidence="2">CCFEE 5401</strain>
    </source>
</reference>
<dbReference type="EMBL" id="JAVRRL010000018">
    <property type="protein sequence ID" value="KAK5114272.1"/>
    <property type="molecule type" value="Genomic_DNA"/>
</dbReference>
<feature type="region of interest" description="Disordered" evidence="1">
    <location>
        <begin position="1"/>
        <end position="58"/>
    </location>
</feature>
<dbReference type="Proteomes" id="UP001310890">
    <property type="component" value="Unassembled WGS sequence"/>
</dbReference>
<dbReference type="AlphaFoldDB" id="A0AAN7TQW3"/>
<evidence type="ECO:0000256" key="1">
    <source>
        <dbReference type="SAM" id="MobiDB-lite"/>
    </source>
</evidence>
<proteinExistence type="predicted"/>
<gene>
    <name evidence="2" type="ORF">LTR62_002523</name>
</gene>
<evidence type="ECO:0000313" key="3">
    <source>
        <dbReference type="Proteomes" id="UP001310890"/>
    </source>
</evidence>
<name>A0AAN7TQW3_9PEZI</name>
<organism evidence="2 3">
    <name type="scientific">Meristemomyces frigidus</name>
    <dbReference type="NCBI Taxonomy" id="1508187"/>
    <lineage>
        <taxon>Eukaryota</taxon>
        <taxon>Fungi</taxon>
        <taxon>Dikarya</taxon>
        <taxon>Ascomycota</taxon>
        <taxon>Pezizomycotina</taxon>
        <taxon>Dothideomycetes</taxon>
        <taxon>Dothideomycetidae</taxon>
        <taxon>Mycosphaerellales</taxon>
        <taxon>Teratosphaeriaceae</taxon>
        <taxon>Meristemomyces</taxon>
    </lineage>
</organism>
<feature type="compositionally biased region" description="Low complexity" evidence="1">
    <location>
        <begin position="40"/>
        <end position="58"/>
    </location>
</feature>
<comment type="caution">
    <text evidence="2">The sequence shown here is derived from an EMBL/GenBank/DDBJ whole genome shotgun (WGS) entry which is preliminary data.</text>
</comment>